<comment type="similarity">
    <text evidence="1">Belongs to the sigma-70 factor family. ECF subfamily.</text>
</comment>
<dbReference type="GO" id="GO:0006352">
    <property type="term" value="P:DNA-templated transcription initiation"/>
    <property type="evidence" value="ECO:0007669"/>
    <property type="project" value="InterPro"/>
</dbReference>
<evidence type="ECO:0000256" key="4">
    <source>
        <dbReference type="ARBA" id="ARBA00023163"/>
    </source>
</evidence>
<dbReference type="EMBL" id="CP000676">
    <property type="protein sequence ID" value="ABP64203.1"/>
    <property type="molecule type" value="Genomic_DNA"/>
</dbReference>
<dbReference type="InterPro" id="IPR013249">
    <property type="entry name" value="RNA_pol_sigma70_r4_t2"/>
</dbReference>
<name>A4XE42_NOVAD</name>
<gene>
    <name evidence="7" type="ordered locus">Saro_3961</name>
</gene>
<dbReference type="InterPro" id="IPR014284">
    <property type="entry name" value="RNA_pol_sigma-70_dom"/>
</dbReference>
<dbReference type="SUPFAM" id="SSF88946">
    <property type="entry name" value="Sigma2 domain of RNA polymerase sigma factors"/>
    <property type="match status" value="1"/>
</dbReference>
<dbReference type="PANTHER" id="PTHR43133:SF51">
    <property type="entry name" value="RNA POLYMERASE SIGMA FACTOR"/>
    <property type="match status" value="1"/>
</dbReference>
<proteinExistence type="inferred from homology"/>
<keyword evidence="8" id="KW-1185">Reference proteome</keyword>
<dbReference type="GO" id="GO:0016987">
    <property type="term" value="F:sigma factor activity"/>
    <property type="evidence" value="ECO:0007669"/>
    <property type="project" value="UniProtKB-KW"/>
</dbReference>
<dbReference type="Pfam" id="PF08281">
    <property type="entry name" value="Sigma70_r4_2"/>
    <property type="match status" value="1"/>
</dbReference>
<feature type="domain" description="RNA polymerase sigma-70 region 2" evidence="5">
    <location>
        <begin position="31"/>
        <end position="91"/>
    </location>
</feature>
<evidence type="ECO:0000259" key="5">
    <source>
        <dbReference type="Pfam" id="PF04542"/>
    </source>
</evidence>
<dbReference type="InterPro" id="IPR013325">
    <property type="entry name" value="RNA_pol_sigma_r2"/>
</dbReference>
<dbReference type="NCBIfam" id="TIGR02937">
    <property type="entry name" value="sigma70-ECF"/>
    <property type="match status" value="1"/>
</dbReference>
<dbReference type="Gene3D" id="1.10.10.10">
    <property type="entry name" value="Winged helix-like DNA-binding domain superfamily/Winged helix DNA-binding domain"/>
    <property type="match status" value="1"/>
</dbReference>
<dbReference type="PANTHER" id="PTHR43133">
    <property type="entry name" value="RNA POLYMERASE ECF-TYPE SIGMA FACTO"/>
    <property type="match status" value="1"/>
</dbReference>
<keyword evidence="3" id="KW-0731">Sigma factor</keyword>
<dbReference type="GO" id="GO:0003677">
    <property type="term" value="F:DNA binding"/>
    <property type="evidence" value="ECO:0007669"/>
    <property type="project" value="InterPro"/>
</dbReference>
<organism evidence="7 8">
    <name type="scientific">Novosphingobium aromaticivorans (strain ATCC 700278 / DSM 12444 / CCUG 56034 / CIP 105152 / NBRC 16084 / F199)</name>
    <dbReference type="NCBI Taxonomy" id="279238"/>
    <lineage>
        <taxon>Bacteria</taxon>
        <taxon>Pseudomonadati</taxon>
        <taxon>Pseudomonadota</taxon>
        <taxon>Alphaproteobacteria</taxon>
        <taxon>Sphingomonadales</taxon>
        <taxon>Sphingomonadaceae</taxon>
        <taxon>Novosphingobium</taxon>
    </lineage>
</organism>
<geneLocation type="plasmid" evidence="7 8">
    <name>pNL1</name>
</geneLocation>
<evidence type="ECO:0000259" key="6">
    <source>
        <dbReference type="Pfam" id="PF08281"/>
    </source>
</evidence>
<dbReference type="CDD" id="cd06171">
    <property type="entry name" value="Sigma70_r4"/>
    <property type="match status" value="1"/>
</dbReference>
<keyword evidence="2" id="KW-0805">Transcription regulation</keyword>
<evidence type="ECO:0000256" key="1">
    <source>
        <dbReference type="ARBA" id="ARBA00010641"/>
    </source>
</evidence>
<dbReference type="KEGG" id="nar:Saro_3961"/>
<dbReference type="AlphaFoldDB" id="A4XE42"/>
<evidence type="ECO:0000256" key="3">
    <source>
        <dbReference type="ARBA" id="ARBA00023082"/>
    </source>
</evidence>
<keyword evidence="7" id="KW-0614">Plasmid</keyword>
<evidence type="ECO:0000313" key="8">
    <source>
        <dbReference type="Proteomes" id="UP000009134"/>
    </source>
</evidence>
<dbReference type="Pfam" id="PF04542">
    <property type="entry name" value="Sigma70_r2"/>
    <property type="match status" value="1"/>
</dbReference>
<evidence type="ECO:0000313" key="7">
    <source>
        <dbReference type="EMBL" id="ABP64203.1"/>
    </source>
</evidence>
<dbReference type="RefSeq" id="WP_010890937.1">
    <property type="nucleotide sequence ID" value="NC_009426.1"/>
</dbReference>
<dbReference type="InterPro" id="IPR007627">
    <property type="entry name" value="RNA_pol_sigma70_r2"/>
</dbReference>
<dbReference type="SUPFAM" id="SSF88659">
    <property type="entry name" value="Sigma3 and sigma4 domains of RNA polymerase sigma factors"/>
    <property type="match status" value="1"/>
</dbReference>
<dbReference type="InterPro" id="IPR036388">
    <property type="entry name" value="WH-like_DNA-bd_sf"/>
</dbReference>
<dbReference type="InterPro" id="IPR013324">
    <property type="entry name" value="RNA_pol_sigma_r3/r4-like"/>
</dbReference>
<keyword evidence="4" id="KW-0804">Transcription</keyword>
<reference evidence="7 8" key="1">
    <citation type="submission" date="2007-04" db="EMBL/GenBank/DDBJ databases">
        <title>Complete sequence of plasmid pNL1 of Novosphingobium aromaticivorans DSM 12444.</title>
        <authorList>
            <consortium name="US DOE Joint Genome Institute"/>
            <person name="Copeland A."/>
            <person name="Lucas S."/>
            <person name="Lapidus A."/>
            <person name="Barry K."/>
            <person name="Detter J.C."/>
            <person name="Glavina del Rio T."/>
            <person name="Hammon N."/>
            <person name="Israni S."/>
            <person name="Dalin E."/>
            <person name="Tice H."/>
            <person name="Pitluck S."/>
            <person name="Chertkov O."/>
            <person name="Han C."/>
            <person name="Thomson S."/>
            <person name="Schmutz J."/>
            <person name="Larimer F."/>
            <person name="Land M."/>
            <person name="Kyrpides N."/>
            <person name="Ivanova N."/>
            <person name="Fredrickson J."/>
            <person name="Romine M.F."/>
            <person name="Richardson P."/>
        </authorList>
    </citation>
    <scope>NUCLEOTIDE SEQUENCE [LARGE SCALE GENOMIC DNA]</scope>
    <source>
        <strain evidence="8">ATCC 700278 / DSM 12444 / CCUG 56034 / CIP 105152 / NBRC 16084 / F199</strain>
        <plasmid evidence="7 8">pNL1</plasmid>
    </source>
</reference>
<protein>
    <submittedName>
        <fullName evidence="7">RNA polymerase, sigma-24 subunit, ECF subfamily</fullName>
    </submittedName>
</protein>
<dbReference type="InterPro" id="IPR039425">
    <property type="entry name" value="RNA_pol_sigma-70-like"/>
</dbReference>
<accession>A4XE42</accession>
<dbReference type="Gene3D" id="1.10.1740.10">
    <property type="match status" value="1"/>
</dbReference>
<dbReference type="Proteomes" id="UP000009134">
    <property type="component" value="Plasmid pNL1"/>
</dbReference>
<feature type="domain" description="RNA polymerase sigma factor 70 region 4 type 2" evidence="6">
    <location>
        <begin position="119"/>
        <end position="168"/>
    </location>
</feature>
<evidence type="ECO:0000256" key="2">
    <source>
        <dbReference type="ARBA" id="ARBA00023015"/>
    </source>
</evidence>
<sequence>MGNRQQSETSRGELILAAQGGDSVAIGRLLASCQNDIRRYARRHCAASDIDDAVQETLLVITRKVASLRAAAAFTGWLFTVIRRECQRLARAMLSQGAEPLDVAEQRICTLPDETLRLDVAAALESLPAHYLEVILLRDFEELTIAEIAGRLHEPAGAIKSRLHRARALVREYLSHEAATP</sequence>
<dbReference type="HOGENOM" id="CLU_047691_3_0_5"/>